<evidence type="ECO:0000313" key="2">
    <source>
        <dbReference type="Proteomes" id="UP001163324"/>
    </source>
</evidence>
<keyword evidence="2" id="KW-1185">Reference proteome</keyword>
<name>A0ACC0VGB2_9HYPO</name>
<accession>A0ACC0VGB2</accession>
<dbReference type="EMBL" id="CM047940">
    <property type="protein sequence ID" value="KAI9904875.1"/>
    <property type="molecule type" value="Genomic_DNA"/>
</dbReference>
<sequence length="381" mass="42910">MAPAIPLPRAIEQHSDIQVIGVIVVGSLVGLALLAAVLHALYRRHQRKRQQGQQGQQGQHRNPKHLYQPAPTPARRERRLLPSAVEKHLLLHARSDSSLSASEVRQLEQEEQQRQFIIRKSLASRVSFQATEEGREEEGREEEEEEREEQQRRDSPSAEEVPEDLEEDREWEQASQERRGGGGGGESSGGDDGDASRPRSIVDDWKEFEANLYAERSLSVENHPGLRPSPRRQCSLEMHPALRSMAVQVSSPLVTPPRARTTSPLPPPPPPPPSSQQKQQHQKQKQQLQQQQKQQQQQQQQDKKKNKVMMMLTPPSRHRKTSSASSTSSSTSSPSPNSRFDDASTPNGVRCERAPPRRSIFSAPRQPAYRSLAMSDMQSKI</sequence>
<gene>
    <name evidence="1" type="ORF">N3K66_001404</name>
</gene>
<reference evidence="1" key="1">
    <citation type="submission" date="2022-10" db="EMBL/GenBank/DDBJ databases">
        <title>Complete Genome of Trichothecium roseum strain YXFP-22015, a Plant Pathogen Isolated from Citrus.</title>
        <authorList>
            <person name="Wang Y."/>
            <person name="Zhu L."/>
        </authorList>
    </citation>
    <scope>NUCLEOTIDE SEQUENCE</scope>
    <source>
        <strain evidence="1">YXFP-22015</strain>
    </source>
</reference>
<protein>
    <submittedName>
        <fullName evidence="1">Uncharacterized protein</fullName>
    </submittedName>
</protein>
<evidence type="ECO:0000313" key="1">
    <source>
        <dbReference type="EMBL" id="KAI9904875.1"/>
    </source>
</evidence>
<dbReference type="Proteomes" id="UP001163324">
    <property type="component" value="Chromosome 1"/>
</dbReference>
<comment type="caution">
    <text evidence="1">The sequence shown here is derived from an EMBL/GenBank/DDBJ whole genome shotgun (WGS) entry which is preliminary data.</text>
</comment>
<organism evidence="1 2">
    <name type="scientific">Trichothecium roseum</name>
    <dbReference type="NCBI Taxonomy" id="47278"/>
    <lineage>
        <taxon>Eukaryota</taxon>
        <taxon>Fungi</taxon>
        <taxon>Dikarya</taxon>
        <taxon>Ascomycota</taxon>
        <taxon>Pezizomycotina</taxon>
        <taxon>Sordariomycetes</taxon>
        <taxon>Hypocreomycetidae</taxon>
        <taxon>Hypocreales</taxon>
        <taxon>Hypocreales incertae sedis</taxon>
        <taxon>Trichothecium</taxon>
    </lineage>
</organism>
<proteinExistence type="predicted"/>